<organism evidence="1">
    <name type="scientific">Proboscia inermis</name>
    <dbReference type="NCBI Taxonomy" id="420281"/>
    <lineage>
        <taxon>Eukaryota</taxon>
        <taxon>Sar</taxon>
        <taxon>Stramenopiles</taxon>
        <taxon>Ochrophyta</taxon>
        <taxon>Bacillariophyta</taxon>
        <taxon>Coscinodiscophyceae</taxon>
        <taxon>Rhizosoleniophycidae</taxon>
        <taxon>Rhizosoleniales</taxon>
        <taxon>Rhizosoleniaceae</taxon>
        <taxon>Proboscia</taxon>
    </lineage>
</organism>
<dbReference type="EMBL" id="HBEL01050136">
    <property type="protein sequence ID" value="CAD8426944.1"/>
    <property type="molecule type" value="Transcribed_RNA"/>
</dbReference>
<dbReference type="AlphaFoldDB" id="A0A7S0CMS6"/>
<accession>A0A7S0CMS6</accession>
<reference evidence="1" key="1">
    <citation type="submission" date="2021-01" db="EMBL/GenBank/DDBJ databases">
        <authorList>
            <person name="Corre E."/>
            <person name="Pelletier E."/>
            <person name="Niang G."/>
            <person name="Scheremetjew M."/>
            <person name="Finn R."/>
            <person name="Kale V."/>
            <person name="Holt S."/>
            <person name="Cochrane G."/>
            <person name="Meng A."/>
            <person name="Brown T."/>
            <person name="Cohen L."/>
        </authorList>
    </citation>
    <scope>NUCLEOTIDE SEQUENCE</scope>
    <source>
        <strain evidence="1">CCAP1064/1</strain>
    </source>
</reference>
<sequence length="109" mass="12760">MWSGPTKIWRLSPSFRSMKQKRIEKHLPKKTHTFFLRRVVLTKVKHGHSMYLGLPSTPKKTNLKDTFWVAKSGRALAGSRWGWDALISCRRLPRSVCGCIYFRLKCELK</sequence>
<name>A0A7S0CMS6_9STRA</name>
<gene>
    <name evidence="1" type="ORF">PINE0816_LOCUS23109</name>
</gene>
<evidence type="ECO:0000313" key="1">
    <source>
        <dbReference type="EMBL" id="CAD8426944.1"/>
    </source>
</evidence>
<proteinExistence type="predicted"/>
<protein>
    <submittedName>
        <fullName evidence="1">Uncharacterized protein</fullName>
    </submittedName>
</protein>